<evidence type="ECO:0000313" key="7">
    <source>
        <dbReference type="Proteomes" id="UP000824219"/>
    </source>
</evidence>
<feature type="coiled-coil region" evidence="4">
    <location>
        <begin position="807"/>
        <end position="903"/>
    </location>
</feature>
<evidence type="ECO:0000256" key="1">
    <source>
        <dbReference type="ARBA" id="ARBA00022574"/>
    </source>
</evidence>
<keyword evidence="4" id="KW-0175">Coiled coil</keyword>
<dbReference type="SUPFAM" id="SSF50978">
    <property type="entry name" value="WD40 repeat-like"/>
    <property type="match status" value="1"/>
</dbReference>
<sequence>MRIRTPGVFWRGQSTYTQGQSPEPRIREYFYYLDHQGQLFLDDTKVKNFVTCFKDQQFLVFFFKHLKVNRSGRYQQHFPYISLCGRERNFLRCDDQPVVFTHLLSEMGHLSYCGGGTKLTFPFQPHSLFMHPDSGRVYHPAPEPVGGVGLVRSALAIEFSPHFQYSSGQDSSAQPTHFQWDGQSGKFCVRYNLFRQQYKFFPVAKTSEGIQALAMSPNKHYLAASERGKQGTITIYNLRLKGCPKKRVLTGGKINVQEFVCMAFSSDSKYLLGQSGGPDWTLFYWDWEKNKVIAREDITRIGFVNQVSFNPKDSTQVCVNGKGVIKTFTLEHGILKQTRVFNMKTDSILCHTWMSEDCIVAGTETGNLLLLMVKSGSIHELGRPYERQMEYTGSDATVLAPYTLPRITAITQYSRGFICSGRPGQVCLYEETTEKNDYRKTMEISIPQDPCLLPSQAEITSLCMNPLEDILAITTDQGQIYHANLKLAESNKANFKFLFHSLHAESITHLSVCLSKLLVATCSKDNSVRVWNYETRSLELYKEFPEDLYCMALHPNGHSILVGFCDRLCLMNILVDKFQTVQEFPTGPYEQCVFNHDGNLFAAITGKVIHVYNVRTQKKVELTGHRKKVLSLNWSKDDSRLVSCGMDGTIYMWNIQTGMCESKSIQKSCIYTDVAFSSDSENVLAVGSDFKLKEFHDKQITMELDSDGVEYRAVCVTHSGKAVFVGTAAGNVRVMQYPLQEGGTWTEYQAHSSPITKMVITPGDRYLVTASEDGSLLIWTVTDNLGRLLCVKEMKYTDEVLCSKSYLEQKEKSLQEANTQVLRLEFEQGQVQNRKDRIYMQKLSELERKYLKQIEDLKAQNETLIVENEKQKALIEKMTKDHAKELEDEKQAHNQKLLEEYEKHCQMDHRLIQDLKADCKKKLHQQEESYHCAMKEMKKSHQDELLEQQAKFVETQKQIRASVIKKLDVKEMTEEFKTEMELAEEQVSEFENMKKNLLDRDADICKLKEDLKRMKQEVKKVKQLRKENETQNEIIDVQKKQILALLAKLEKFNKGDYIDYETLQHRFNQVRHERDHLKKLGHPKEIKQMQQKIEENKTVIKELKIELERSNTKNKELIEDLKKRLTLKDEELRRALHTNTLVERMKADIQRGSNFLDQPKMLKDHFMRLKKCYILKAENLPQSSIHSTPRTITKRVRRHCPATAHRILVPKTIMDRGEGSAKCPKSPGITLPPIKKI</sequence>
<feature type="coiled-coil region" evidence="4">
    <location>
        <begin position="973"/>
        <end position="1041"/>
    </location>
</feature>
<feature type="domain" description="EML-like second beta-propeller" evidence="5">
    <location>
        <begin position="515"/>
        <end position="781"/>
    </location>
</feature>
<dbReference type="EMBL" id="JAHKSW010000006">
    <property type="protein sequence ID" value="KAG7331694.1"/>
    <property type="molecule type" value="Genomic_DNA"/>
</dbReference>
<dbReference type="OrthoDB" id="10251741at2759"/>
<feature type="repeat" description="WD" evidence="3">
    <location>
        <begin position="748"/>
        <end position="781"/>
    </location>
</feature>
<dbReference type="InterPro" id="IPR036322">
    <property type="entry name" value="WD40_repeat_dom_sf"/>
</dbReference>
<dbReference type="Gene3D" id="2.130.10.10">
    <property type="entry name" value="YVTN repeat-like/Quinoprotein amine dehydrogenase"/>
    <property type="match status" value="2"/>
</dbReference>
<dbReference type="InterPro" id="IPR015943">
    <property type="entry name" value="WD40/YVTN_repeat-like_dom_sf"/>
</dbReference>
<dbReference type="PANTHER" id="PTHR32215:SF0">
    <property type="entry name" value="CILIA- AND FLAGELLA-ASSOCIATED PROTEIN 57"/>
    <property type="match status" value="1"/>
</dbReference>
<organism evidence="6 7">
    <name type="scientific">Hemibagrus wyckioides</name>
    <dbReference type="NCBI Taxonomy" id="337641"/>
    <lineage>
        <taxon>Eukaryota</taxon>
        <taxon>Metazoa</taxon>
        <taxon>Chordata</taxon>
        <taxon>Craniata</taxon>
        <taxon>Vertebrata</taxon>
        <taxon>Euteleostomi</taxon>
        <taxon>Actinopterygii</taxon>
        <taxon>Neopterygii</taxon>
        <taxon>Teleostei</taxon>
        <taxon>Ostariophysi</taxon>
        <taxon>Siluriformes</taxon>
        <taxon>Bagridae</taxon>
        <taxon>Hemibagrus</taxon>
    </lineage>
</organism>
<keyword evidence="1 3" id="KW-0853">WD repeat</keyword>
<feature type="repeat" description="WD" evidence="3">
    <location>
        <begin position="500"/>
        <end position="541"/>
    </location>
</feature>
<protein>
    <recommendedName>
        <fullName evidence="5">EML-like second beta-propeller domain-containing protein</fullName>
    </recommendedName>
</protein>
<dbReference type="PROSITE" id="PS00678">
    <property type="entry name" value="WD_REPEATS_1"/>
    <property type="match status" value="1"/>
</dbReference>
<dbReference type="SUPFAM" id="SSF50998">
    <property type="entry name" value="Quinoprotein alcohol dehydrogenase-like"/>
    <property type="match status" value="1"/>
</dbReference>
<dbReference type="InterPro" id="IPR028108">
    <property type="entry name" value="DUF4505"/>
</dbReference>
<dbReference type="PANTHER" id="PTHR32215">
    <property type="entry name" value="CILIA- AND FLAGELLA-ASSOCIATED PROTEIN 57"/>
    <property type="match status" value="1"/>
</dbReference>
<keyword evidence="7" id="KW-1185">Reference proteome</keyword>
<evidence type="ECO:0000259" key="5">
    <source>
        <dbReference type="Pfam" id="PF23414"/>
    </source>
</evidence>
<evidence type="ECO:0000256" key="4">
    <source>
        <dbReference type="SAM" id="Coils"/>
    </source>
</evidence>
<dbReference type="InterPro" id="IPR001680">
    <property type="entry name" value="WD40_rpt"/>
</dbReference>
<dbReference type="InterPro" id="IPR019775">
    <property type="entry name" value="WD40_repeat_CS"/>
</dbReference>
<dbReference type="InterPro" id="IPR052993">
    <property type="entry name" value="CFA-57"/>
</dbReference>
<name>A0A9D3P0U6_9TELE</name>
<evidence type="ECO:0000256" key="3">
    <source>
        <dbReference type="PROSITE-ProRule" id="PRU00221"/>
    </source>
</evidence>
<dbReference type="Pfam" id="PF23414">
    <property type="entry name" value="Beta-prop_EML_2"/>
    <property type="match status" value="1"/>
</dbReference>
<keyword evidence="2" id="KW-0677">Repeat</keyword>
<gene>
    <name evidence="6" type="ORF">KOW79_005663</name>
</gene>
<dbReference type="PROSITE" id="PS50082">
    <property type="entry name" value="WD_REPEATS_2"/>
    <property type="match status" value="3"/>
</dbReference>
<dbReference type="InterPro" id="IPR011047">
    <property type="entry name" value="Quinoprotein_ADH-like_sf"/>
</dbReference>
<accession>A0A9D3P0U6</accession>
<dbReference type="InterPro" id="IPR055442">
    <property type="entry name" value="Beta-prop_EML-like_2nd"/>
</dbReference>
<dbReference type="AlphaFoldDB" id="A0A9D3P0U6"/>
<evidence type="ECO:0000256" key="2">
    <source>
        <dbReference type="ARBA" id="ARBA00022737"/>
    </source>
</evidence>
<dbReference type="SMART" id="SM00320">
    <property type="entry name" value="WD40"/>
    <property type="match status" value="8"/>
</dbReference>
<evidence type="ECO:0000313" key="6">
    <source>
        <dbReference type="EMBL" id="KAG7331694.1"/>
    </source>
</evidence>
<proteinExistence type="predicted"/>
<comment type="caution">
    <text evidence="6">The sequence shown here is derived from an EMBL/GenBank/DDBJ whole genome shotgun (WGS) entry which is preliminary data.</text>
</comment>
<dbReference type="PROSITE" id="PS50294">
    <property type="entry name" value="WD_REPEATS_REGION"/>
    <property type="match status" value="2"/>
</dbReference>
<dbReference type="Proteomes" id="UP000824219">
    <property type="component" value="Linkage Group LG06"/>
</dbReference>
<feature type="repeat" description="WD" evidence="3">
    <location>
        <begin position="622"/>
        <end position="663"/>
    </location>
</feature>
<feature type="coiled-coil region" evidence="4">
    <location>
        <begin position="1086"/>
        <end position="1138"/>
    </location>
</feature>
<reference evidence="6 7" key="1">
    <citation type="submission" date="2021-06" db="EMBL/GenBank/DDBJ databases">
        <title>Chromosome-level genome assembly of the red-tail catfish (Hemibagrus wyckioides).</title>
        <authorList>
            <person name="Shao F."/>
        </authorList>
    </citation>
    <scope>NUCLEOTIDE SEQUENCE [LARGE SCALE GENOMIC DNA]</scope>
    <source>
        <strain evidence="6">EC202008001</strain>
        <tissue evidence="6">Blood</tissue>
    </source>
</reference>
<dbReference type="Pfam" id="PF14956">
    <property type="entry name" value="DUF4505"/>
    <property type="match status" value="1"/>
</dbReference>